<name>A0A0D2PQB3_HYPSF</name>
<dbReference type="STRING" id="945553.A0A0D2PQB3"/>
<dbReference type="InterPro" id="IPR059179">
    <property type="entry name" value="MLKL-like_MCAfunc"/>
</dbReference>
<dbReference type="Gene3D" id="3.40.50.300">
    <property type="entry name" value="P-loop containing nucleotide triphosphate hydrolases"/>
    <property type="match status" value="1"/>
</dbReference>
<dbReference type="OrthoDB" id="3261813at2759"/>
<proteinExistence type="predicted"/>
<dbReference type="CDD" id="cd21037">
    <property type="entry name" value="MLKL_NTD"/>
    <property type="match status" value="1"/>
</dbReference>
<dbReference type="EMBL" id="KN817552">
    <property type="protein sequence ID" value="KJA22080.1"/>
    <property type="molecule type" value="Genomic_DNA"/>
</dbReference>
<keyword evidence="5" id="KW-1185">Reference proteome</keyword>
<dbReference type="Gene3D" id="1.25.40.10">
    <property type="entry name" value="Tetratricopeptide repeat domain"/>
    <property type="match status" value="2"/>
</dbReference>
<keyword evidence="1" id="KW-0677">Repeat</keyword>
<dbReference type="PANTHER" id="PTHR10039:SF16">
    <property type="entry name" value="GPI INOSITOL-DEACYLASE"/>
    <property type="match status" value="1"/>
</dbReference>
<dbReference type="InterPro" id="IPR027417">
    <property type="entry name" value="P-loop_NTPase"/>
</dbReference>
<dbReference type="Proteomes" id="UP000054270">
    <property type="component" value="Unassembled WGS sequence"/>
</dbReference>
<dbReference type="SUPFAM" id="SSF48452">
    <property type="entry name" value="TPR-like"/>
    <property type="match status" value="1"/>
</dbReference>
<sequence>MSKFTPLKSLVLSLGLRRKSPLPGSGQQEITSTHGDLHRPAFHRINNVQRDWDMKRLAISFTLSECKELKDIFILVTELSKILCKRSSNSDNITQFMELCGPFVLQLSEIYTIETSTAVTIEFLKLLQELRTLLEPHGSQEVCREREHAVEMLVPVISDKISEIKILHNMSFEDTKQKSGHLKSGIDIALDSSITILDIVRDLSELIPPAFVKPAVGLAYALLKAVKRTSTNYGDMRDLSEIISEFVLSMAVFFSENNINISHTLESALKEFNSTLQDIVNNCLLLADKSLMARFLQQGNDTDTLRDLRNRLDQAIREFQLKTQILQHSDFLSFTKFIANKLDGDLVQNLPENPFYEGSRGDFIPEIQSDTLQGVGSWIEDSSSPMFLLFGGAGLGKSSISHQLVYHLMDTGRLASQVFFTRNNPMQNNPVTVIQTLAHELASMHPRTIPQIASAVRLGGSSHQPLSAYLTRYILEPIKSLSLCHPLVIVLDAMDECANYQLLLQAFYETCNDSNILKIFITSRPGHTIDDCITPFPTITKFNLKRLSQENMERFIEVRLSKIEWSGPHPTAGDIAHLAKLADGLLIWAATSCNFIGNEMQEDDPNRLLQKIISCSGKARDMESDDQMALLYHTTLMHLFGKRHIQSFIQIFQIMLVVQETMTIQEFATTFDLGVRQTRAVHSALCALEIYDTFDRDTIIPAARRFHASFLDYITQSPDKMGQSTSFYIDPSLAHCTVAGRCLSQMQRFYQQLPDIPKAISYEDLSKPVQYAVSQWPSHLVYSVRIQTPTSLENTSLERMAGEGIDVWSPLCILKSGELAISLEGQRFHQIVDEAVEFYSNSLRIFEAAGVNSIDCSSDFGFALWIRFLQGGSLEDMERSIEMQSSFLARSSHSDPSIQRAKALSRLGVSLYGRYTSQNAAADDLDDAISTLKAALEQYATLSQESFVTLLTLAPAVLARFEKTGLDKDLEEAVKLHKVLVEMKPPNHVDPTKALNNMAVCLIRCFDTKNTPSDLDEAISILYSILERRPVGHPYRSSTLNNLAFSLQRRFETLGRVSDLNDAISMNYEVLEARPRPHQYRAQSLTNTAVCLRYRFESQGAMSDLDEAISMGREAVELRPPPHPHRLLSLDRLAKDLHIRFQHSKNAADLDTAVSALREAVDSCPDPYQDYFLYLSDLGNILRTRFESTSDTRALDEAVEMLRKAYSLSPPSGLKHSYVVGDLGFALLTHYEHYKSEDILVEAIQLLRSAAVLRPGSHPHRFQSLNNLAKSLQCMFRITGKTECLEEVRRLYGESVQLCPPPHPSRYIAVEGLAQLATNDSEASIPLPALI</sequence>
<feature type="domain" description="Mixed lineage kinase" evidence="2">
    <location>
        <begin position="218"/>
        <end position="336"/>
    </location>
</feature>
<dbReference type="OMA" id="AMDECAN"/>
<organism evidence="4 5">
    <name type="scientific">Hypholoma sublateritium (strain FD-334 SS-4)</name>
    <dbReference type="NCBI Taxonomy" id="945553"/>
    <lineage>
        <taxon>Eukaryota</taxon>
        <taxon>Fungi</taxon>
        <taxon>Dikarya</taxon>
        <taxon>Basidiomycota</taxon>
        <taxon>Agaricomycotina</taxon>
        <taxon>Agaricomycetes</taxon>
        <taxon>Agaricomycetidae</taxon>
        <taxon>Agaricales</taxon>
        <taxon>Agaricineae</taxon>
        <taxon>Strophariaceae</taxon>
        <taxon>Hypholoma</taxon>
    </lineage>
</organism>
<feature type="domain" description="Nephrocystin 3-like N-terminal" evidence="3">
    <location>
        <begin position="376"/>
        <end position="524"/>
    </location>
</feature>
<dbReference type="InterPro" id="IPR054000">
    <property type="entry name" value="MLKL_N"/>
</dbReference>
<evidence type="ECO:0000259" key="3">
    <source>
        <dbReference type="Pfam" id="PF24883"/>
    </source>
</evidence>
<evidence type="ECO:0000256" key="1">
    <source>
        <dbReference type="ARBA" id="ARBA00022737"/>
    </source>
</evidence>
<dbReference type="InterPro" id="IPR036537">
    <property type="entry name" value="Adaptor_Cbl_N_dom_sf"/>
</dbReference>
<dbReference type="SUPFAM" id="SSF52540">
    <property type="entry name" value="P-loop containing nucleoside triphosphate hydrolases"/>
    <property type="match status" value="1"/>
</dbReference>
<evidence type="ECO:0000259" key="2">
    <source>
        <dbReference type="Pfam" id="PF22215"/>
    </source>
</evidence>
<dbReference type="Pfam" id="PF22215">
    <property type="entry name" value="MLKL_N"/>
    <property type="match status" value="1"/>
</dbReference>
<accession>A0A0D2PQB3</accession>
<evidence type="ECO:0008006" key="6">
    <source>
        <dbReference type="Google" id="ProtNLM"/>
    </source>
</evidence>
<gene>
    <name evidence="4" type="ORF">HYPSUDRAFT_67186</name>
</gene>
<dbReference type="GO" id="GO:0007166">
    <property type="term" value="P:cell surface receptor signaling pathway"/>
    <property type="evidence" value="ECO:0007669"/>
    <property type="project" value="InterPro"/>
</dbReference>
<dbReference type="Gene3D" id="1.20.930.20">
    <property type="entry name" value="Adaptor protein Cbl, N-terminal domain"/>
    <property type="match status" value="1"/>
</dbReference>
<dbReference type="Pfam" id="PF24883">
    <property type="entry name" value="NPHP3_N"/>
    <property type="match status" value="1"/>
</dbReference>
<reference evidence="5" key="1">
    <citation type="submission" date="2014-04" db="EMBL/GenBank/DDBJ databases">
        <title>Evolutionary Origins and Diversification of the Mycorrhizal Mutualists.</title>
        <authorList>
            <consortium name="DOE Joint Genome Institute"/>
            <consortium name="Mycorrhizal Genomics Consortium"/>
            <person name="Kohler A."/>
            <person name="Kuo A."/>
            <person name="Nagy L.G."/>
            <person name="Floudas D."/>
            <person name="Copeland A."/>
            <person name="Barry K.W."/>
            <person name="Cichocki N."/>
            <person name="Veneault-Fourrey C."/>
            <person name="LaButti K."/>
            <person name="Lindquist E.A."/>
            <person name="Lipzen A."/>
            <person name="Lundell T."/>
            <person name="Morin E."/>
            <person name="Murat C."/>
            <person name="Riley R."/>
            <person name="Ohm R."/>
            <person name="Sun H."/>
            <person name="Tunlid A."/>
            <person name="Henrissat B."/>
            <person name="Grigoriev I.V."/>
            <person name="Hibbett D.S."/>
            <person name="Martin F."/>
        </authorList>
    </citation>
    <scope>NUCLEOTIDE SEQUENCE [LARGE SCALE GENOMIC DNA]</scope>
    <source>
        <strain evidence="5">FD-334 SS-4</strain>
    </source>
</reference>
<dbReference type="PANTHER" id="PTHR10039">
    <property type="entry name" value="AMELOGENIN"/>
    <property type="match status" value="1"/>
</dbReference>
<evidence type="ECO:0000313" key="5">
    <source>
        <dbReference type="Proteomes" id="UP000054270"/>
    </source>
</evidence>
<dbReference type="InterPro" id="IPR011990">
    <property type="entry name" value="TPR-like_helical_dom_sf"/>
</dbReference>
<protein>
    <recommendedName>
        <fullName evidence="6">NACHT domain-containing protein</fullName>
    </recommendedName>
</protein>
<evidence type="ECO:0000313" key="4">
    <source>
        <dbReference type="EMBL" id="KJA22080.1"/>
    </source>
</evidence>
<dbReference type="InterPro" id="IPR056884">
    <property type="entry name" value="NPHP3-like_N"/>
</dbReference>